<dbReference type="EMBL" id="HG316463">
    <property type="protein sequence ID" value="CDF91250.1"/>
    <property type="molecule type" value="Genomic_DNA"/>
</dbReference>
<dbReference type="InterPro" id="IPR053092">
    <property type="entry name" value="Mitochondrial_unc_protein"/>
</dbReference>
<accession>A0A8J2TAF2</accession>
<evidence type="ECO:0000256" key="1">
    <source>
        <dbReference type="SAM" id="MobiDB-lite"/>
    </source>
</evidence>
<reference evidence="3" key="1">
    <citation type="journal article" date="2013" name="Genome Announc.">
        <title>Genome sequence of the food spoilage yeast Zygosaccharomyces bailii CLIB 213(T).</title>
        <authorList>
            <person name="Galeote V."/>
            <person name="Bigey F."/>
            <person name="Devillers H."/>
            <person name="Neuveglise C."/>
            <person name="Dequin S."/>
        </authorList>
    </citation>
    <scope>NUCLEOTIDE SEQUENCE [LARGE SCALE GENOMIC DNA]</scope>
    <source>
        <strain evidence="3">CLIB 213 / ATCC 58445 / CBS 680 / CCRC 21525 / NBRC 1098 / NCYC 1416 / NRRL Y-2227</strain>
    </source>
</reference>
<sequence length="106" mass="12136">MSNIVDVFNPPPQRDLSEEETRDCLPCQVMSSLFSLGFGGYLAAGQPFKYTGKERKRGITVAEFEKRNPLWWRAGLRGFGSALVLFGLIRATEGWVWNKNKKYKEF</sequence>
<dbReference type="AlphaFoldDB" id="A0A8J2TAF2"/>
<protein>
    <submittedName>
        <fullName evidence="2">ZYBA0S10-03070g1_1</fullName>
    </submittedName>
</protein>
<organism evidence="2 3">
    <name type="scientific">Zygosaccharomyces bailii (strain CLIB 213 / ATCC 58445 / CBS 680 / BCRC 21525 / NBRC 1098 / NCYC 1416 / NRRL Y-2227)</name>
    <dbReference type="NCBI Taxonomy" id="1333698"/>
    <lineage>
        <taxon>Eukaryota</taxon>
        <taxon>Fungi</taxon>
        <taxon>Dikarya</taxon>
        <taxon>Ascomycota</taxon>
        <taxon>Saccharomycotina</taxon>
        <taxon>Saccharomycetes</taxon>
        <taxon>Saccharomycetales</taxon>
        <taxon>Saccharomycetaceae</taxon>
        <taxon>Zygosaccharomyces</taxon>
    </lineage>
</organism>
<dbReference type="PANTHER" id="PTHR28048:SF1">
    <property type="entry name" value="ACR195WP"/>
    <property type="match status" value="1"/>
</dbReference>
<evidence type="ECO:0000313" key="2">
    <source>
        <dbReference type="EMBL" id="CDF91250.1"/>
    </source>
</evidence>
<dbReference type="PANTHER" id="PTHR28048">
    <property type="entry name" value="ACR195WP"/>
    <property type="match status" value="1"/>
</dbReference>
<name>A0A8J2TAF2_ZYGB2</name>
<gene>
    <name evidence="2" type="ORF">BN860_03070g</name>
</gene>
<proteinExistence type="predicted"/>
<dbReference type="Proteomes" id="UP000019375">
    <property type="component" value="Unassembled WGS sequence"/>
</dbReference>
<feature type="region of interest" description="Disordered" evidence="1">
    <location>
        <begin position="1"/>
        <end position="20"/>
    </location>
</feature>
<dbReference type="OrthoDB" id="4083608at2759"/>
<evidence type="ECO:0000313" key="3">
    <source>
        <dbReference type="Proteomes" id="UP000019375"/>
    </source>
</evidence>
<keyword evidence="3" id="KW-1185">Reference proteome</keyword>